<keyword evidence="1" id="KW-0472">Membrane</keyword>
<evidence type="ECO:0000313" key="2">
    <source>
        <dbReference type="EMBL" id="PAU81997.1"/>
    </source>
</evidence>
<evidence type="ECO:0000256" key="1">
    <source>
        <dbReference type="SAM" id="Phobius"/>
    </source>
</evidence>
<evidence type="ECO:0000313" key="3">
    <source>
        <dbReference type="Proteomes" id="UP000218896"/>
    </source>
</evidence>
<accession>A0A2A2FBD9</accession>
<dbReference type="OrthoDB" id="7028362at2"/>
<gene>
    <name evidence="2" type="ORF">CK501_02270</name>
</gene>
<keyword evidence="3" id="KW-1185">Reference proteome</keyword>
<keyword evidence="1" id="KW-0812">Transmembrane</keyword>
<dbReference type="InterPro" id="IPR021313">
    <property type="entry name" value="DUF2909"/>
</dbReference>
<comment type="caution">
    <text evidence="2">The sequence shown here is derived from an EMBL/GenBank/DDBJ whole genome shotgun (WGS) entry which is preliminary data.</text>
</comment>
<evidence type="ECO:0008006" key="4">
    <source>
        <dbReference type="Google" id="ProtNLM"/>
    </source>
</evidence>
<feature type="transmembrane region" description="Helical" evidence="1">
    <location>
        <begin position="38"/>
        <end position="58"/>
    </location>
</feature>
<keyword evidence="1" id="KW-1133">Transmembrane helix</keyword>
<dbReference type="RefSeq" id="WP_095616095.1">
    <property type="nucleotide sequence ID" value="NZ_NSKD01000001.1"/>
</dbReference>
<dbReference type="Pfam" id="PF11137">
    <property type="entry name" value="DUF2909"/>
    <property type="match status" value="1"/>
</dbReference>
<proteinExistence type="predicted"/>
<name>A0A2A2FBD9_9GAMM</name>
<dbReference type="Proteomes" id="UP000218896">
    <property type="component" value="Unassembled WGS sequence"/>
</dbReference>
<dbReference type="EMBL" id="NSKD01000001">
    <property type="protein sequence ID" value="PAU81997.1"/>
    <property type="molecule type" value="Genomic_DNA"/>
</dbReference>
<sequence>MLKFLIVLVLIGIIASLTSSFFFMMKDEGSRHRTVNGLIVRVSLSALLLVLIGAAAVTGNLQLNAPPF</sequence>
<organism evidence="2 3">
    <name type="scientific">Halovibrio salipaludis</name>
    <dbReference type="NCBI Taxonomy" id="2032626"/>
    <lineage>
        <taxon>Bacteria</taxon>
        <taxon>Pseudomonadati</taxon>
        <taxon>Pseudomonadota</taxon>
        <taxon>Gammaproteobacteria</taxon>
        <taxon>Oceanospirillales</taxon>
        <taxon>Halomonadaceae</taxon>
        <taxon>Halovibrio</taxon>
    </lineage>
</organism>
<protein>
    <recommendedName>
        <fullName evidence="4">DUF2909 domain-containing protein</fullName>
    </recommendedName>
</protein>
<dbReference type="AlphaFoldDB" id="A0A2A2FBD9"/>
<reference evidence="2 3" key="1">
    <citation type="submission" date="2017-08" db="EMBL/GenBank/DDBJ databases">
        <title>Halovibrio sewagensis sp. nov., isolated from wastewater of high salinity.</title>
        <authorList>
            <person name="Dong X."/>
            <person name="Zhang G."/>
        </authorList>
    </citation>
    <scope>NUCLEOTIDE SEQUENCE [LARGE SCALE GENOMIC DNA]</scope>
    <source>
        <strain evidence="2 3">YL5-2</strain>
    </source>
</reference>
<feature type="transmembrane region" description="Helical" evidence="1">
    <location>
        <begin position="6"/>
        <end position="26"/>
    </location>
</feature>